<comment type="subcellular location">
    <subcellularLocation>
        <location evidence="1 11">Cytoplasm</location>
        <location evidence="1 11">Cytoskeleton</location>
    </subcellularLocation>
</comment>
<dbReference type="AlphaFoldDB" id="A0A504YLD3"/>
<dbReference type="STRING" id="46835.A0A504YLD3"/>
<dbReference type="GO" id="GO:0005871">
    <property type="term" value="C:kinesin complex"/>
    <property type="evidence" value="ECO:0007669"/>
    <property type="project" value="UniProtKB-UniRule"/>
</dbReference>
<evidence type="ECO:0000256" key="4">
    <source>
        <dbReference type="ARBA" id="ARBA00022701"/>
    </source>
</evidence>
<evidence type="ECO:0000256" key="2">
    <source>
        <dbReference type="ARBA" id="ARBA00009622"/>
    </source>
</evidence>
<feature type="compositionally biased region" description="Low complexity" evidence="13">
    <location>
        <begin position="182"/>
        <end position="191"/>
    </location>
</feature>
<dbReference type="SMART" id="SM00028">
    <property type="entry name" value="TPR"/>
    <property type="match status" value="4"/>
</dbReference>
<evidence type="ECO:0000256" key="8">
    <source>
        <dbReference type="ARBA" id="ARBA00023175"/>
    </source>
</evidence>
<evidence type="ECO:0000256" key="13">
    <source>
        <dbReference type="SAM" id="MobiDB-lite"/>
    </source>
</evidence>
<name>A0A504YLD3_FASGI</name>
<feature type="repeat" description="TPR" evidence="10">
    <location>
        <begin position="373"/>
        <end position="406"/>
    </location>
</feature>
<keyword evidence="15" id="KW-1185">Reference proteome</keyword>
<dbReference type="GO" id="GO:0007018">
    <property type="term" value="P:microtubule-based movement"/>
    <property type="evidence" value="ECO:0007669"/>
    <property type="project" value="TreeGrafter"/>
</dbReference>
<dbReference type="PROSITE" id="PS50005">
    <property type="entry name" value="TPR"/>
    <property type="match status" value="1"/>
</dbReference>
<evidence type="ECO:0000256" key="7">
    <source>
        <dbReference type="ARBA" id="ARBA00023054"/>
    </source>
</evidence>
<feature type="coiled-coil region" evidence="12">
    <location>
        <begin position="83"/>
        <end position="138"/>
    </location>
</feature>
<evidence type="ECO:0000256" key="10">
    <source>
        <dbReference type="PROSITE-ProRule" id="PRU00339"/>
    </source>
</evidence>
<evidence type="ECO:0000313" key="14">
    <source>
        <dbReference type="EMBL" id="TPP62044.1"/>
    </source>
</evidence>
<keyword evidence="9 11" id="KW-0206">Cytoskeleton</keyword>
<dbReference type="GO" id="GO:0005737">
    <property type="term" value="C:cytoplasm"/>
    <property type="evidence" value="ECO:0007669"/>
    <property type="project" value="TreeGrafter"/>
</dbReference>
<dbReference type="Pfam" id="PF13424">
    <property type="entry name" value="TPR_12"/>
    <property type="match status" value="2"/>
</dbReference>
<dbReference type="PANTHER" id="PTHR45783:SF3">
    <property type="entry name" value="KINESIN LIGHT CHAIN"/>
    <property type="match status" value="1"/>
</dbReference>
<reference evidence="14 15" key="1">
    <citation type="submission" date="2019-04" db="EMBL/GenBank/DDBJ databases">
        <title>Annotation for the trematode Fasciola gigantica.</title>
        <authorList>
            <person name="Choi Y.-J."/>
        </authorList>
    </citation>
    <scope>NUCLEOTIDE SEQUENCE [LARGE SCALE GENOMIC DNA]</scope>
    <source>
        <strain evidence="14">Uganda_cow_1</strain>
    </source>
</reference>
<gene>
    <name evidence="14" type="ORF">FGIG_01668</name>
</gene>
<comment type="similarity">
    <text evidence="2 11">Belongs to the kinesin light chain family.</text>
</comment>
<comment type="function">
    <text evidence="11">Kinesin is a microtubule-associated force-producing protein that play a role in organelle transport.</text>
</comment>
<comment type="caution">
    <text evidence="14">The sequence shown here is derived from an EMBL/GenBank/DDBJ whole genome shotgun (WGS) entry which is preliminary data.</text>
</comment>
<keyword evidence="8 11" id="KW-0505">Motor protein</keyword>
<accession>A0A504YLD3</accession>
<dbReference type="InterPro" id="IPR002151">
    <property type="entry name" value="Kinesin_light"/>
</dbReference>
<keyword evidence="7 12" id="KW-0175">Coiled coil</keyword>
<dbReference type="FunFam" id="1.25.40.10:FF:000003">
    <property type="entry name" value="kinesin light chain isoform X1"/>
    <property type="match status" value="1"/>
</dbReference>
<dbReference type="SUPFAM" id="SSF48452">
    <property type="entry name" value="TPR-like"/>
    <property type="match status" value="2"/>
</dbReference>
<keyword evidence="3 11" id="KW-0963">Cytoplasm</keyword>
<dbReference type="InterPro" id="IPR011990">
    <property type="entry name" value="TPR-like_helical_dom_sf"/>
</dbReference>
<evidence type="ECO:0000256" key="9">
    <source>
        <dbReference type="ARBA" id="ARBA00023212"/>
    </source>
</evidence>
<dbReference type="Gene3D" id="1.25.40.10">
    <property type="entry name" value="Tetratricopeptide repeat domain"/>
    <property type="match status" value="1"/>
</dbReference>
<evidence type="ECO:0000256" key="1">
    <source>
        <dbReference type="ARBA" id="ARBA00004245"/>
    </source>
</evidence>
<comment type="subunit">
    <text evidence="11">Oligomeric complex composed of two heavy chains and two light chains.</text>
</comment>
<dbReference type="OrthoDB" id="6267177at2759"/>
<dbReference type="GO" id="GO:0019894">
    <property type="term" value="F:kinesin binding"/>
    <property type="evidence" value="ECO:0007669"/>
    <property type="project" value="TreeGrafter"/>
</dbReference>
<organism evidence="14 15">
    <name type="scientific">Fasciola gigantica</name>
    <name type="common">Giant liver fluke</name>
    <dbReference type="NCBI Taxonomy" id="46835"/>
    <lineage>
        <taxon>Eukaryota</taxon>
        <taxon>Metazoa</taxon>
        <taxon>Spiralia</taxon>
        <taxon>Lophotrochozoa</taxon>
        <taxon>Platyhelminthes</taxon>
        <taxon>Trematoda</taxon>
        <taxon>Digenea</taxon>
        <taxon>Plagiorchiida</taxon>
        <taxon>Echinostomata</taxon>
        <taxon>Echinostomatoidea</taxon>
        <taxon>Fasciolidae</taxon>
        <taxon>Fasciola</taxon>
    </lineage>
</organism>
<proteinExistence type="inferred from homology"/>
<keyword evidence="5" id="KW-0677">Repeat</keyword>
<evidence type="ECO:0000313" key="15">
    <source>
        <dbReference type="Proteomes" id="UP000316759"/>
    </source>
</evidence>
<keyword evidence="6 10" id="KW-0802">TPR repeat</keyword>
<dbReference type="GO" id="GO:0005874">
    <property type="term" value="C:microtubule"/>
    <property type="evidence" value="ECO:0007669"/>
    <property type="project" value="UniProtKB-UniRule"/>
</dbReference>
<dbReference type="PANTHER" id="PTHR45783">
    <property type="entry name" value="KINESIN LIGHT CHAIN"/>
    <property type="match status" value="1"/>
</dbReference>
<keyword evidence="4 11" id="KW-0493">Microtubule</keyword>
<evidence type="ECO:0000256" key="12">
    <source>
        <dbReference type="SAM" id="Coils"/>
    </source>
</evidence>
<protein>
    <recommendedName>
        <fullName evidence="11">Kinesin light chain</fullName>
    </recommendedName>
</protein>
<dbReference type="EMBL" id="SUNJ01007381">
    <property type="protein sequence ID" value="TPP62044.1"/>
    <property type="molecule type" value="Genomic_DNA"/>
</dbReference>
<dbReference type="PRINTS" id="PR00381">
    <property type="entry name" value="KINESINLIGHT"/>
</dbReference>
<evidence type="ECO:0000256" key="5">
    <source>
        <dbReference type="ARBA" id="ARBA00022737"/>
    </source>
</evidence>
<dbReference type="InterPro" id="IPR019734">
    <property type="entry name" value="TPR_rpt"/>
</dbReference>
<sequence length="635" mass="71374">MAVPQDDEIVGKTKSVKLALESLKAEQEKSLTGFQTSLGQDHSGDEPESLYAKEMMDPLGVIVQRIKNGLEDADVLLVMYDYLQRSEAERQKLKYQARRLCKENTWLRDELTNLQGLYRESEQKVVVLQEKVKEHEFNAELRKYDTNEPSEQTGLGNGDAATAKTALDLGFPPEDKEDGDQDSMSQSQTVSMSQVANTYEIPTRLRTLHNLVIQYASEGRYEVAVPLCKQALEDLEKSSGHEHPDFATMLNILALVYRDQGKYRDAATLLVDALRIRESTLGPDHPAVAATLNNLAVLYGKRGKYKDAEPLCKRALLIRESVLGQDHPDVAKQLNNLALLCQNQGKYEEVELYYQRALEIYINTFGPDDLNVVRTKNNLASAYLKQGKYAEAEEMYKQVLTRAHEKEFGKSSPTSKPIWMLAEEREAGNLNAVKEATELTQAMQSRISKPESAMLLTTLRNLAALYRRQSKFDAADVLDNCTGRPTKGSGPSNAGEYQSDRRFAQSIPRRNPMRVFYPRPESGMPVRPSQHHFTGLVNGHQSFRFRDPLDRGSSCSMKKANSMSTLSGSCRNFAPPMLDPSQFYFHPTSNQSVEFQQPRVGAAPSISVGLGPMQYQTHMRGSYSQSGFWNDTRPC</sequence>
<dbReference type="Proteomes" id="UP000316759">
    <property type="component" value="Unassembled WGS sequence"/>
</dbReference>
<evidence type="ECO:0000256" key="6">
    <source>
        <dbReference type="ARBA" id="ARBA00022803"/>
    </source>
</evidence>
<dbReference type="Pfam" id="PF13374">
    <property type="entry name" value="TPR_10"/>
    <property type="match status" value="1"/>
</dbReference>
<evidence type="ECO:0000256" key="3">
    <source>
        <dbReference type="ARBA" id="ARBA00022490"/>
    </source>
</evidence>
<evidence type="ECO:0000256" key="11">
    <source>
        <dbReference type="RuleBase" id="RU367020"/>
    </source>
</evidence>
<feature type="region of interest" description="Disordered" evidence="13">
    <location>
        <begin position="169"/>
        <end position="191"/>
    </location>
</feature>